<dbReference type="InterPro" id="IPR027417">
    <property type="entry name" value="P-loop_NTPase"/>
</dbReference>
<accession>A0ABV6NFH1</accession>
<dbReference type="Pfam" id="PF00005">
    <property type="entry name" value="ABC_tran"/>
    <property type="match status" value="1"/>
</dbReference>
<dbReference type="InterPro" id="IPR017871">
    <property type="entry name" value="ABC_transporter-like_CS"/>
</dbReference>
<comment type="caution">
    <text evidence="4">The sequence shown here is derived from an EMBL/GenBank/DDBJ whole genome shotgun (WGS) entry which is preliminary data.</text>
</comment>
<dbReference type="InterPro" id="IPR003439">
    <property type="entry name" value="ABC_transporter-like_ATP-bd"/>
</dbReference>
<dbReference type="GO" id="GO:0005524">
    <property type="term" value="F:ATP binding"/>
    <property type="evidence" value="ECO:0007669"/>
    <property type="project" value="UniProtKB-KW"/>
</dbReference>
<evidence type="ECO:0000313" key="5">
    <source>
        <dbReference type="Proteomes" id="UP001589833"/>
    </source>
</evidence>
<dbReference type="InterPro" id="IPR003593">
    <property type="entry name" value="AAA+_ATPase"/>
</dbReference>
<dbReference type="PANTHER" id="PTHR42794">
    <property type="entry name" value="HEMIN IMPORT ATP-BINDING PROTEIN HMUV"/>
    <property type="match status" value="1"/>
</dbReference>
<dbReference type="EMBL" id="JBHLTR010000006">
    <property type="protein sequence ID" value="MFC0558908.1"/>
    <property type="molecule type" value="Genomic_DNA"/>
</dbReference>
<organism evidence="4 5">
    <name type="scientific">Halalkalibacter alkalisediminis</name>
    <dbReference type="NCBI Taxonomy" id="935616"/>
    <lineage>
        <taxon>Bacteria</taxon>
        <taxon>Bacillati</taxon>
        <taxon>Bacillota</taxon>
        <taxon>Bacilli</taxon>
        <taxon>Bacillales</taxon>
        <taxon>Bacillaceae</taxon>
        <taxon>Halalkalibacter</taxon>
    </lineage>
</organism>
<dbReference type="SMART" id="SM00382">
    <property type="entry name" value="AAA"/>
    <property type="match status" value="1"/>
</dbReference>
<keyword evidence="2 4" id="KW-0067">ATP-binding</keyword>
<sequence length="257" mass="28722">MNLTVEQLTTTIEQKKIIEDISIHVYSGQFVGVIGPNGSGKSTLLKTIYRIFRPHGGLLSLDERDIFKLSYKEFSKSMAVVSQEGSVPFDFTVSEIVLMGRSPYKRLLERDTAEDVALVRSSLVKVGLEQFTDRGFSTLSGGEKQRVFIARALVQEAPFLILDEPTNHLDIHHQLHMLDIVRNLNVSVLAALHDLNLAAAYCDALYVVKDGKVVRYGSPEEVITKSMLKEVFQVDCTVTHHPKTGKPQILFISDGMF</sequence>
<dbReference type="PANTHER" id="PTHR42794:SF2">
    <property type="entry name" value="ABC TRANSPORTER ATP-BINDING PROTEIN"/>
    <property type="match status" value="1"/>
</dbReference>
<evidence type="ECO:0000259" key="3">
    <source>
        <dbReference type="PROSITE" id="PS50893"/>
    </source>
</evidence>
<evidence type="ECO:0000256" key="2">
    <source>
        <dbReference type="ARBA" id="ARBA00022840"/>
    </source>
</evidence>
<keyword evidence="5" id="KW-1185">Reference proteome</keyword>
<feature type="domain" description="ABC transporter" evidence="3">
    <location>
        <begin position="3"/>
        <end position="235"/>
    </location>
</feature>
<keyword evidence="1" id="KW-0547">Nucleotide-binding</keyword>
<dbReference type="SUPFAM" id="SSF52540">
    <property type="entry name" value="P-loop containing nucleoside triphosphate hydrolases"/>
    <property type="match status" value="1"/>
</dbReference>
<dbReference type="CDD" id="cd03214">
    <property type="entry name" value="ABC_Iron-Siderophores_B12_Hemin"/>
    <property type="match status" value="1"/>
</dbReference>
<dbReference type="PROSITE" id="PS50893">
    <property type="entry name" value="ABC_TRANSPORTER_2"/>
    <property type="match status" value="1"/>
</dbReference>
<name>A0ABV6NFH1_9BACI</name>
<evidence type="ECO:0000313" key="4">
    <source>
        <dbReference type="EMBL" id="MFC0558908.1"/>
    </source>
</evidence>
<evidence type="ECO:0000256" key="1">
    <source>
        <dbReference type="ARBA" id="ARBA00022741"/>
    </source>
</evidence>
<reference evidence="4 5" key="1">
    <citation type="submission" date="2024-09" db="EMBL/GenBank/DDBJ databases">
        <authorList>
            <person name="Sun Q."/>
            <person name="Mori K."/>
        </authorList>
    </citation>
    <scope>NUCLEOTIDE SEQUENCE [LARGE SCALE GENOMIC DNA]</scope>
    <source>
        <strain evidence="4 5">NCAIM B.02301</strain>
    </source>
</reference>
<dbReference type="Proteomes" id="UP001589833">
    <property type="component" value="Unassembled WGS sequence"/>
</dbReference>
<dbReference type="Gene3D" id="3.40.50.300">
    <property type="entry name" value="P-loop containing nucleotide triphosphate hydrolases"/>
    <property type="match status" value="1"/>
</dbReference>
<gene>
    <name evidence="4" type="ORF">ACFFH4_07565</name>
</gene>
<dbReference type="RefSeq" id="WP_273839412.1">
    <property type="nucleotide sequence ID" value="NZ_JAQQWT010000001.1"/>
</dbReference>
<dbReference type="PROSITE" id="PS00211">
    <property type="entry name" value="ABC_TRANSPORTER_1"/>
    <property type="match status" value="1"/>
</dbReference>
<proteinExistence type="predicted"/>
<protein>
    <submittedName>
        <fullName evidence="4">ABC transporter ATP-binding protein</fullName>
    </submittedName>
</protein>